<proteinExistence type="predicted"/>
<dbReference type="AlphaFoldDB" id="A0A1H3RF55"/>
<dbReference type="RefSeq" id="WP_092554823.1">
    <property type="nucleotide sequence ID" value="NZ_FNPZ01000003.1"/>
</dbReference>
<evidence type="ECO:0000313" key="2">
    <source>
        <dbReference type="Proteomes" id="UP000198891"/>
    </source>
</evidence>
<keyword evidence="2" id="KW-1185">Reference proteome</keyword>
<dbReference type="STRING" id="381665.SAMN05216554_2780"/>
<dbReference type="EMBL" id="FNPZ01000003">
    <property type="protein sequence ID" value="SDZ24260.1"/>
    <property type="molecule type" value="Genomic_DNA"/>
</dbReference>
<accession>A0A1H3RF55</accession>
<sequence>MNDDTVLAAVYRGRPATIEDLATLTHLTAHEAGAAVERLRSRGLLGGLGDSLSYPHPAAWAAGAVSERSAELRRSTRDVLAGLEQIVTDLPGMLRQWSVGEASADLVPVLTRHGPQASEDLWYDTAQHDSGTLNAVLPEVDRFLATGDERVVRFVQALAGKESVHVIVPTSAADDPAAMERMRRYGSVGVECRLLDDPPSWFWVDGDQLAVPFEWGEGRPTSVLGVRHAALAGMARDYFESLWQRADPISPSGHGWTPLLRLMRQGITLETASRLVGVTPRTGRRRVAAAMTHYGVSTLFALGVAWAADSDRAA</sequence>
<name>A0A1H3RF55_9MICO</name>
<gene>
    <name evidence="1" type="ORF">SAMN05216554_2780</name>
</gene>
<evidence type="ECO:0008006" key="3">
    <source>
        <dbReference type="Google" id="ProtNLM"/>
    </source>
</evidence>
<protein>
    <recommendedName>
        <fullName evidence="3">Sugar-specific transcriptional regulator TrmB</fullName>
    </recommendedName>
</protein>
<dbReference type="OrthoDB" id="5932488at2"/>
<dbReference type="Proteomes" id="UP000198891">
    <property type="component" value="Unassembled WGS sequence"/>
</dbReference>
<evidence type="ECO:0000313" key="1">
    <source>
        <dbReference type="EMBL" id="SDZ24260.1"/>
    </source>
</evidence>
<organism evidence="1 2">
    <name type="scientific">Herbiconiux ginsengi</name>
    <dbReference type="NCBI Taxonomy" id="381665"/>
    <lineage>
        <taxon>Bacteria</taxon>
        <taxon>Bacillati</taxon>
        <taxon>Actinomycetota</taxon>
        <taxon>Actinomycetes</taxon>
        <taxon>Micrococcales</taxon>
        <taxon>Microbacteriaceae</taxon>
        <taxon>Herbiconiux</taxon>
    </lineage>
</organism>
<reference evidence="1 2" key="1">
    <citation type="submission" date="2016-10" db="EMBL/GenBank/DDBJ databases">
        <authorList>
            <person name="de Groot N.N."/>
        </authorList>
    </citation>
    <scope>NUCLEOTIDE SEQUENCE [LARGE SCALE GENOMIC DNA]</scope>
    <source>
        <strain evidence="1 2">CGMCC 4.3491</strain>
    </source>
</reference>